<name>A0ABQ4B406_9ACTN</name>
<feature type="domain" description="G5" evidence="3">
    <location>
        <begin position="151"/>
        <end position="231"/>
    </location>
</feature>
<reference evidence="4 5" key="1">
    <citation type="submission" date="2021-01" db="EMBL/GenBank/DDBJ databases">
        <title>Whole genome shotgun sequence of Actinoplanes palleronii NBRC 14916.</title>
        <authorList>
            <person name="Komaki H."/>
            <person name="Tamura T."/>
        </authorList>
    </citation>
    <scope>NUCLEOTIDE SEQUENCE [LARGE SCALE GENOMIC DNA]</scope>
    <source>
        <strain evidence="4 5">NBRC 14916</strain>
    </source>
</reference>
<comment type="caution">
    <text evidence="4">The sequence shown here is derived from an EMBL/GenBank/DDBJ whole genome shotgun (WGS) entry which is preliminary data.</text>
</comment>
<protein>
    <recommendedName>
        <fullName evidence="3">G5 domain-containing protein</fullName>
    </recommendedName>
</protein>
<accession>A0ABQ4B406</accession>
<dbReference type="RefSeq" id="WP_203824256.1">
    <property type="nucleotide sequence ID" value="NZ_BAAATY010000008.1"/>
</dbReference>
<feature type="compositionally biased region" description="Low complexity" evidence="2">
    <location>
        <begin position="82"/>
        <end position="106"/>
    </location>
</feature>
<feature type="compositionally biased region" description="Basic and acidic residues" evidence="2">
    <location>
        <begin position="107"/>
        <end position="122"/>
    </location>
</feature>
<dbReference type="PROSITE" id="PS51109">
    <property type="entry name" value="G5"/>
    <property type="match status" value="1"/>
</dbReference>
<proteinExistence type="predicted"/>
<dbReference type="SMART" id="SM01208">
    <property type="entry name" value="G5"/>
    <property type="match status" value="1"/>
</dbReference>
<dbReference type="Gene3D" id="2.20.230.10">
    <property type="entry name" value="Resuscitation-promoting factor rpfb"/>
    <property type="match status" value="1"/>
</dbReference>
<dbReference type="EMBL" id="BOMS01000017">
    <property type="protein sequence ID" value="GIE65201.1"/>
    <property type="molecule type" value="Genomic_DNA"/>
</dbReference>
<dbReference type="Pfam" id="PF07501">
    <property type="entry name" value="G5"/>
    <property type="match status" value="1"/>
</dbReference>
<keyword evidence="1" id="KW-0732">Signal</keyword>
<feature type="compositionally biased region" description="Low complexity" evidence="2">
    <location>
        <begin position="123"/>
        <end position="132"/>
    </location>
</feature>
<evidence type="ECO:0000259" key="3">
    <source>
        <dbReference type="PROSITE" id="PS51109"/>
    </source>
</evidence>
<sequence length="297" mass="30584">MVASAGAVAVLVGGGVAGAITLTTDDAHVATAEQAMAADPGAAHLMDDPEIVSREAAAAEPLPQRGAHVPVQPQPPAVDDMAGTAASPGATASASAGTAGTAAETGAELRRVRAEDPADRTGPRAPRTPATRAPDERKKPKAAATSPAKAGPVITTRTDVETRALPFRTRLVRDDLLPYGFRKVQSPGTPGEETTRYLVTLVDGKPSDRRLLDTTVTRRPEPRVVVFGVQDEECTLNLCVPLGRAACPDARTVPDAPAPVRPAPVAGTGPLTVTAEDLSLFDPETLADVRLEPATVC</sequence>
<feature type="compositionally biased region" description="Low complexity" evidence="2">
    <location>
        <begin position="142"/>
        <end position="152"/>
    </location>
</feature>
<evidence type="ECO:0000256" key="1">
    <source>
        <dbReference type="ARBA" id="ARBA00022729"/>
    </source>
</evidence>
<dbReference type="Proteomes" id="UP000624709">
    <property type="component" value="Unassembled WGS sequence"/>
</dbReference>
<feature type="region of interest" description="Disordered" evidence="2">
    <location>
        <begin position="61"/>
        <end position="152"/>
    </location>
</feature>
<evidence type="ECO:0000313" key="4">
    <source>
        <dbReference type="EMBL" id="GIE65201.1"/>
    </source>
</evidence>
<keyword evidence="5" id="KW-1185">Reference proteome</keyword>
<dbReference type="InterPro" id="IPR011098">
    <property type="entry name" value="G5_dom"/>
</dbReference>
<gene>
    <name evidence="4" type="ORF">Apa02nite_013090</name>
</gene>
<evidence type="ECO:0000256" key="2">
    <source>
        <dbReference type="SAM" id="MobiDB-lite"/>
    </source>
</evidence>
<evidence type="ECO:0000313" key="5">
    <source>
        <dbReference type="Proteomes" id="UP000624709"/>
    </source>
</evidence>
<organism evidence="4 5">
    <name type="scientific">Actinoplanes palleronii</name>
    <dbReference type="NCBI Taxonomy" id="113570"/>
    <lineage>
        <taxon>Bacteria</taxon>
        <taxon>Bacillati</taxon>
        <taxon>Actinomycetota</taxon>
        <taxon>Actinomycetes</taxon>
        <taxon>Micromonosporales</taxon>
        <taxon>Micromonosporaceae</taxon>
        <taxon>Actinoplanes</taxon>
    </lineage>
</organism>